<dbReference type="AlphaFoldDB" id="A0A512IIG3"/>
<dbReference type="STRING" id="388357.GCA_001580365_03608"/>
<dbReference type="Proteomes" id="UP000321103">
    <property type="component" value="Unassembled WGS sequence"/>
</dbReference>
<proteinExistence type="predicted"/>
<evidence type="ECO:0000313" key="1">
    <source>
        <dbReference type="EMBL" id="GEO97494.1"/>
    </source>
</evidence>
<reference evidence="1 2" key="1">
    <citation type="submission" date="2019-07" db="EMBL/GenBank/DDBJ databases">
        <title>Whole genome shotgun sequence of Kocuria turfanensis NBRC 107627.</title>
        <authorList>
            <person name="Hosoyama A."/>
            <person name="Uohara A."/>
            <person name="Ohji S."/>
            <person name="Ichikawa N."/>
        </authorList>
    </citation>
    <scope>NUCLEOTIDE SEQUENCE [LARGE SCALE GENOMIC DNA]</scope>
    <source>
        <strain evidence="1 2">NBRC 107627</strain>
    </source>
</reference>
<comment type="caution">
    <text evidence="1">The sequence shown here is derived from an EMBL/GenBank/DDBJ whole genome shotgun (WGS) entry which is preliminary data.</text>
</comment>
<accession>A0A512IIG3</accession>
<gene>
    <name evidence="1" type="ORF">KTU01_36170</name>
</gene>
<keyword evidence="2" id="KW-1185">Reference proteome</keyword>
<sequence length="110" mass="12324">MKDADLEKLEHELREYNEDDWVMVANVMREAGALGYPATEDTAIDCIVGLHEQGKVRVGTYINGAPGGFVPWDEPILDLRERLRAALVPTDPADPLGLVMNTMIDFIDRR</sequence>
<dbReference type="EMBL" id="BJZS01000134">
    <property type="protein sequence ID" value="GEO97494.1"/>
    <property type="molecule type" value="Genomic_DNA"/>
</dbReference>
<organism evidence="1 2">
    <name type="scientific">Kocuria turfanensis</name>
    <dbReference type="NCBI Taxonomy" id="388357"/>
    <lineage>
        <taxon>Bacteria</taxon>
        <taxon>Bacillati</taxon>
        <taxon>Actinomycetota</taxon>
        <taxon>Actinomycetes</taxon>
        <taxon>Micrococcales</taxon>
        <taxon>Micrococcaceae</taxon>
        <taxon>Kocuria</taxon>
    </lineage>
</organism>
<protein>
    <submittedName>
        <fullName evidence="1">Uncharacterized protein</fullName>
    </submittedName>
</protein>
<evidence type="ECO:0000313" key="2">
    <source>
        <dbReference type="Proteomes" id="UP000321103"/>
    </source>
</evidence>
<name>A0A512IIG3_9MICC</name>
<dbReference type="RefSeq" id="WP_062737254.1">
    <property type="nucleotide sequence ID" value="NZ_BJZS01000134.1"/>
</dbReference>